<evidence type="ECO:0000313" key="2">
    <source>
        <dbReference type="Proteomes" id="UP000663864"/>
    </source>
</evidence>
<organism evidence="1 2">
    <name type="scientific">Rotaria sordida</name>
    <dbReference type="NCBI Taxonomy" id="392033"/>
    <lineage>
        <taxon>Eukaryota</taxon>
        <taxon>Metazoa</taxon>
        <taxon>Spiralia</taxon>
        <taxon>Gnathifera</taxon>
        <taxon>Rotifera</taxon>
        <taxon>Eurotatoria</taxon>
        <taxon>Bdelloidea</taxon>
        <taxon>Philodinida</taxon>
        <taxon>Philodinidae</taxon>
        <taxon>Rotaria</taxon>
    </lineage>
</organism>
<reference evidence="1" key="1">
    <citation type="submission" date="2021-02" db="EMBL/GenBank/DDBJ databases">
        <authorList>
            <person name="Nowell W R."/>
        </authorList>
    </citation>
    <scope>NUCLEOTIDE SEQUENCE</scope>
</reference>
<dbReference type="EMBL" id="CAJNOT010001900">
    <property type="protein sequence ID" value="CAF1261661.1"/>
    <property type="molecule type" value="Genomic_DNA"/>
</dbReference>
<gene>
    <name evidence="1" type="ORF">ZHD862_LOCUS25940</name>
</gene>
<dbReference type="Proteomes" id="UP000663864">
    <property type="component" value="Unassembled WGS sequence"/>
</dbReference>
<name>A0A815AV37_9BILA</name>
<protein>
    <submittedName>
        <fullName evidence="1">Uncharacterized protein</fullName>
    </submittedName>
</protein>
<comment type="caution">
    <text evidence="1">The sequence shown here is derived from an EMBL/GenBank/DDBJ whole genome shotgun (WGS) entry which is preliminary data.</text>
</comment>
<dbReference type="Gene3D" id="3.80.10.10">
    <property type="entry name" value="Ribonuclease Inhibitor"/>
    <property type="match status" value="1"/>
</dbReference>
<evidence type="ECO:0000313" key="1">
    <source>
        <dbReference type="EMBL" id="CAF1261661.1"/>
    </source>
</evidence>
<proteinExistence type="predicted"/>
<sequence length="174" mass="20005">MHHHPYPLFAQLPFLSNLVTLEIESICGDNIPEFELPNLKKLIFTSCPNTRWVKNLTELEMVTYTMAGCCTKDRMLVWPHTLKLLKIVYEDYQDCALISQSLTNLSQLIDLELPFLSNLVSLKIESICGDNIPEFELPNLKKLIFTSCPNTRWLKNLTELEMVTYTMAGCCTKD</sequence>
<accession>A0A815AV37</accession>
<dbReference type="InterPro" id="IPR032675">
    <property type="entry name" value="LRR_dom_sf"/>
</dbReference>
<dbReference type="AlphaFoldDB" id="A0A815AV37"/>
<dbReference type="SUPFAM" id="SSF52058">
    <property type="entry name" value="L domain-like"/>
    <property type="match status" value="1"/>
</dbReference>